<dbReference type="Proteomes" id="UP000054559">
    <property type="component" value="Unassembled WGS sequence"/>
</dbReference>
<evidence type="ECO:0000256" key="1">
    <source>
        <dbReference type="ARBA" id="ARBA00022729"/>
    </source>
</evidence>
<feature type="binding site" evidence="3">
    <location>
        <position position="91"/>
    </location>
    <ligand>
        <name>Ca(2+)</name>
        <dbReference type="ChEBI" id="CHEBI:29108"/>
    </ligand>
</feature>
<accession>A0A0J8QUM7</accession>
<dbReference type="AlphaFoldDB" id="A0A0J8QUM7"/>
<evidence type="ECO:0000313" key="6">
    <source>
        <dbReference type="Proteomes" id="UP000054559"/>
    </source>
</evidence>
<evidence type="ECO:0000256" key="2">
    <source>
        <dbReference type="ARBA" id="ARBA00023145"/>
    </source>
</evidence>
<evidence type="ECO:0000313" key="5">
    <source>
        <dbReference type="EMBL" id="KMU75780.1"/>
    </source>
</evidence>
<dbReference type="GO" id="GO:0006508">
    <property type="term" value="P:proteolysis"/>
    <property type="evidence" value="ECO:0007669"/>
    <property type="project" value="InterPro"/>
</dbReference>
<keyword evidence="3" id="KW-0479">Metal-binding</keyword>
<dbReference type="STRING" id="454286.A0A0J8QUM7"/>
<dbReference type="OrthoDB" id="409122at2759"/>
<dbReference type="InterPro" id="IPR030400">
    <property type="entry name" value="Sedolisin_dom"/>
</dbReference>
<feature type="domain" description="Peptidase S53" evidence="4">
    <location>
        <begin position="1"/>
        <end position="146"/>
    </location>
</feature>
<evidence type="ECO:0000259" key="4">
    <source>
        <dbReference type="PROSITE" id="PS51695"/>
    </source>
</evidence>
<dbReference type="InterPro" id="IPR036852">
    <property type="entry name" value="Peptidase_S8/S53_dom_sf"/>
</dbReference>
<feature type="binding site" evidence="3">
    <location>
        <position position="92"/>
    </location>
    <ligand>
        <name>Ca(2+)</name>
        <dbReference type="ChEBI" id="CHEBI:29108"/>
    </ligand>
</feature>
<feature type="binding site" evidence="3">
    <location>
        <position position="124"/>
    </location>
    <ligand>
        <name>Ca(2+)</name>
        <dbReference type="ChEBI" id="CHEBI:29108"/>
    </ligand>
</feature>
<name>A0A0J8QUM7_COCIT</name>
<dbReference type="SUPFAM" id="SSF52743">
    <property type="entry name" value="Subtilisin-like"/>
    <property type="match status" value="1"/>
</dbReference>
<dbReference type="GO" id="GO:0046872">
    <property type="term" value="F:metal ion binding"/>
    <property type="evidence" value="ECO:0007669"/>
    <property type="project" value="UniProtKB-UniRule"/>
</dbReference>
<proteinExistence type="predicted"/>
<dbReference type="GO" id="GO:0004252">
    <property type="term" value="F:serine-type endopeptidase activity"/>
    <property type="evidence" value="ECO:0007669"/>
    <property type="project" value="InterPro"/>
</dbReference>
<dbReference type="GO" id="GO:0008240">
    <property type="term" value="F:tripeptidyl-peptidase activity"/>
    <property type="evidence" value="ECO:0007669"/>
    <property type="project" value="TreeGrafter"/>
</dbReference>
<dbReference type="PROSITE" id="PS51695">
    <property type="entry name" value="SEDOLISIN"/>
    <property type="match status" value="1"/>
</dbReference>
<sequence>MKPLRNISPIWAPHGKDTINRLVADSQTLQLKQSVSIYEKGSYNGCGNYASAPTIAAIIAHLNEVRLSQGKPVLGFLNPWIYSTGFKGFTDITHEGSIGCLGTSMYSKLPTRLVPYASWNATKGWDPVTGFASKGMLNVLPNFGHCKYLIDEVRQHSILGSQQTLRDTMLDEIKRRNSVEIPSCGIARSLLVETHVPPSAQFCHGLDWLPVAWTSRTPKVEGHNCGQRGNQRIMWD</sequence>
<dbReference type="EMBL" id="DS268143">
    <property type="protein sequence ID" value="KMU75780.1"/>
    <property type="molecule type" value="Genomic_DNA"/>
</dbReference>
<organism evidence="5 6">
    <name type="scientific">Coccidioides immitis RMSCC 3703</name>
    <dbReference type="NCBI Taxonomy" id="454286"/>
    <lineage>
        <taxon>Eukaryota</taxon>
        <taxon>Fungi</taxon>
        <taxon>Dikarya</taxon>
        <taxon>Ascomycota</taxon>
        <taxon>Pezizomycotina</taxon>
        <taxon>Eurotiomycetes</taxon>
        <taxon>Eurotiomycetidae</taxon>
        <taxon>Onygenales</taxon>
        <taxon>Onygenaceae</taxon>
        <taxon>Coccidioides</taxon>
    </lineage>
</organism>
<gene>
    <name evidence="5" type="ORF">CISG_05177</name>
</gene>
<keyword evidence="2" id="KW-0865">Zymogen</keyword>
<comment type="caution">
    <text evidence="3">Lacks conserved residue(s) required for the propagation of feature annotation.</text>
</comment>
<dbReference type="PANTHER" id="PTHR14218:SF15">
    <property type="entry name" value="TRIPEPTIDYL-PEPTIDASE 1"/>
    <property type="match status" value="1"/>
</dbReference>
<protein>
    <submittedName>
        <fullName evidence="5">Tripeptidyl peptidase SED3</fullName>
    </submittedName>
</protein>
<dbReference type="Gene3D" id="3.40.50.200">
    <property type="entry name" value="Peptidase S8/S53 domain"/>
    <property type="match status" value="1"/>
</dbReference>
<reference evidence="6" key="1">
    <citation type="journal article" date="2010" name="Genome Res.">
        <title>Population genomic sequencing of Coccidioides fungi reveals recent hybridization and transposon control.</title>
        <authorList>
            <person name="Neafsey D.E."/>
            <person name="Barker B.M."/>
            <person name="Sharpton T.J."/>
            <person name="Stajich J.E."/>
            <person name="Park D.J."/>
            <person name="Whiston E."/>
            <person name="Hung C.-Y."/>
            <person name="McMahan C."/>
            <person name="White J."/>
            <person name="Sykes S."/>
            <person name="Heiman D."/>
            <person name="Young S."/>
            <person name="Zeng Q."/>
            <person name="Abouelleil A."/>
            <person name="Aftuck L."/>
            <person name="Bessette D."/>
            <person name="Brown A."/>
            <person name="FitzGerald M."/>
            <person name="Lui A."/>
            <person name="Macdonald J.P."/>
            <person name="Priest M."/>
            <person name="Orbach M.J."/>
            <person name="Galgiani J.N."/>
            <person name="Kirkland T.N."/>
            <person name="Cole G.T."/>
            <person name="Birren B.W."/>
            <person name="Henn M.R."/>
            <person name="Taylor J.W."/>
            <person name="Rounsley S.D."/>
        </authorList>
    </citation>
    <scope>NUCLEOTIDE SEQUENCE [LARGE SCALE GENOMIC DNA]</scope>
    <source>
        <strain evidence="6">RMSCC 3703</strain>
    </source>
</reference>
<dbReference type="PANTHER" id="PTHR14218">
    <property type="entry name" value="PROTEASE S8 TRIPEPTIDYL PEPTIDASE I CLN2"/>
    <property type="match status" value="1"/>
</dbReference>
<comment type="cofactor">
    <cofactor evidence="3">
        <name>Ca(2+)</name>
        <dbReference type="ChEBI" id="CHEBI:29108"/>
    </cofactor>
    <text evidence="3">Binds 1 Ca(2+) ion per subunit.</text>
</comment>
<keyword evidence="1" id="KW-0732">Signal</keyword>
<feature type="binding site" evidence="3">
    <location>
        <position position="126"/>
    </location>
    <ligand>
        <name>Ca(2+)</name>
        <dbReference type="ChEBI" id="CHEBI:29108"/>
    </ligand>
</feature>
<evidence type="ECO:0000256" key="3">
    <source>
        <dbReference type="PROSITE-ProRule" id="PRU01032"/>
    </source>
</evidence>
<dbReference type="InterPro" id="IPR050819">
    <property type="entry name" value="Tripeptidyl-peptidase_I"/>
</dbReference>
<keyword evidence="3" id="KW-0106">Calcium</keyword>